<dbReference type="AlphaFoldDB" id="A0A165D5M5"/>
<evidence type="ECO:0000313" key="1">
    <source>
        <dbReference type="EMBL" id="KZT52126.1"/>
    </source>
</evidence>
<evidence type="ECO:0000313" key="2">
    <source>
        <dbReference type="Proteomes" id="UP000076842"/>
    </source>
</evidence>
<protein>
    <submittedName>
        <fullName evidence="1">Uncharacterized protein</fullName>
    </submittedName>
</protein>
<dbReference type="InParanoid" id="A0A165D5M5"/>
<reference evidence="1 2" key="1">
    <citation type="journal article" date="2016" name="Mol. Biol. Evol.">
        <title>Comparative Genomics of Early-Diverging Mushroom-Forming Fungi Provides Insights into the Origins of Lignocellulose Decay Capabilities.</title>
        <authorList>
            <person name="Nagy L.G."/>
            <person name="Riley R."/>
            <person name="Tritt A."/>
            <person name="Adam C."/>
            <person name="Daum C."/>
            <person name="Floudas D."/>
            <person name="Sun H."/>
            <person name="Yadav J.S."/>
            <person name="Pangilinan J."/>
            <person name="Larsson K.H."/>
            <person name="Matsuura K."/>
            <person name="Barry K."/>
            <person name="Labutti K."/>
            <person name="Kuo R."/>
            <person name="Ohm R.A."/>
            <person name="Bhattacharya S.S."/>
            <person name="Shirouzu T."/>
            <person name="Yoshinaga Y."/>
            <person name="Martin F.M."/>
            <person name="Grigoriev I.V."/>
            <person name="Hibbett D.S."/>
        </authorList>
    </citation>
    <scope>NUCLEOTIDE SEQUENCE [LARGE SCALE GENOMIC DNA]</scope>
    <source>
        <strain evidence="1 2">HHB12733</strain>
    </source>
</reference>
<keyword evidence="2" id="KW-1185">Reference proteome</keyword>
<organism evidence="1 2">
    <name type="scientific">Calocera cornea HHB12733</name>
    <dbReference type="NCBI Taxonomy" id="1353952"/>
    <lineage>
        <taxon>Eukaryota</taxon>
        <taxon>Fungi</taxon>
        <taxon>Dikarya</taxon>
        <taxon>Basidiomycota</taxon>
        <taxon>Agaricomycotina</taxon>
        <taxon>Dacrymycetes</taxon>
        <taxon>Dacrymycetales</taxon>
        <taxon>Dacrymycetaceae</taxon>
        <taxon>Calocera</taxon>
    </lineage>
</organism>
<proteinExistence type="predicted"/>
<name>A0A165D5M5_9BASI</name>
<accession>A0A165D5M5</accession>
<dbReference type="Proteomes" id="UP000076842">
    <property type="component" value="Unassembled WGS sequence"/>
</dbReference>
<dbReference type="EMBL" id="KV424077">
    <property type="protein sequence ID" value="KZT52126.1"/>
    <property type="molecule type" value="Genomic_DNA"/>
</dbReference>
<gene>
    <name evidence="1" type="ORF">CALCODRAFT_101353</name>
</gene>
<sequence length="115" mass="13130">MLLLPTLKTLMIREMGNGTFAPESTLVSFVQARAATGIPLLRLLIHPRTWKDFFSIESSFRGLQVELGWYKNKAGTAGFNNRWEPEWGLIPMSEIEDFDPNVVPKGRSRSFEELM</sequence>